<feature type="chain" id="PRO_5012605773" evidence="1">
    <location>
        <begin position="35"/>
        <end position="751"/>
    </location>
</feature>
<evidence type="ECO:0000256" key="1">
    <source>
        <dbReference type="SAM" id="SignalP"/>
    </source>
</evidence>
<proteinExistence type="predicted"/>
<organism evidence="2 3">
    <name type="scientific">Nitrosomonas ureae</name>
    <dbReference type="NCBI Taxonomy" id="44577"/>
    <lineage>
        <taxon>Bacteria</taxon>
        <taxon>Pseudomonadati</taxon>
        <taxon>Pseudomonadota</taxon>
        <taxon>Betaproteobacteria</taxon>
        <taxon>Nitrosomonadales</taxon>
        <taxon>Nitrosomonadaceae</taxon>
        <taxon>Nitrosomonas</taxon>
    </lineage>
</organism>
<name>A0A285BVS8_9PROT</name>
<reference evidence="2 3" key="1">
    <citation type="submission" date="2017-08" db="EMBL/GenBank/DDBJ databases">
        <authorList>
            <person name="de Groot N.N."/>
        </authorList>
    </citation>
    <scope>NUCLEOTIDE SEQUENCE [LARGE SCALE GENOMIC DNA]</scope>
    <source>
        <strain evidence="2 3">Nm15</strain>
    </source>
</reference>
<dbReference type="AlphaFoldDB" id="A0A285BVS8"/>
<accession>A0A285BVS8</accession>
<evidence type="ECO:0000313" key="3">
    <source>
        <dbReference type="Proteomes" id="UP000242498"/>
    </source>
</evidence>
<dbReference type="Proteomes" id="UP000242498">
    <property type="component" value="Chromosome I"/>
</dbReference>
<feature type="signal peptide" evidence="1">
    <location>
        <begin position="1"/>
        <end position="34"/>
    </location>
</feature>
<dbReference type="OrthoDB" id="8540818at2"/>
<protein>
    <submittedName>
        <fullName evidence="2">Uncharacterized protein</fullName>
    </submittedName>
</protein>
<gene>
    <name evidence="2" type="ORF">SAMN06296273_0394</name>
</gene>
<sequence>MMFLSKKLMISIRKLLIMSLIVFTLMINNTSVFAAADVQAIQNAVTAYQTIGTLRRETLINGDAIANAYAGALQTLVQEVDTANNLKLDSDVLAAIDEIKSGNEPALAGQVVDKTLQRVFYQVVFNRMSDIRNLFESTSTEVLNQMLDEMIASFQAISGNVARANQVLSADKQSIVEGSNPGADIAFNESVARIRTALNKSNPEEDAGVVAVERYVTRISSLARAYYNAVLREVAGAIESKNNADVEGMRVELKEGEVFYRTIESLVARDNPVGNLLIKARLAGDGSDLVVDEIVSDLNKGMLGRSRGEMANIATAENRVGRMAEASGTVEFAKIFMPDLELRLGATVRGNLETALNDLNSAAKADDAAKSAAAQATITTIFDSYEAELNLTEYDATTETALIDNAVASFKTIGELRAETTINGAAIEAAYAGELQQLTQLVDQVYGSTIDADVSAAIESVKAGNEIPFSLQIIDKSLQRVFALVVYNRTTLVIENFDSLSTDDLVLEWDRANSAYGAIAGTAARVNKVLTEDKQTLQDGSNPDLDDQITLAFVQGREALSKANSDDSFNVVIARENIIVPLARSFLIGVLREVEGIIASRNTDAIDAREKQIEGEFFYRIVESFIAPDNPVGNDLIKAQLTGDLANVVANEIVIEISKGIIGQVNRNIDIIESTFGIDRNQALVAVERVSLYINIFLPDLELRLGTLERVKVQNALQDLREASETDDVSKALTAGSTLTGIIAAYENELI</sequence>
<evidence type="ECO:0000313" key="2">
    <source>
        <dbReference type="EMBL" id="SNX58933.1"/>
    </source>
</evidence>
<keyword evidence="1" id="KW-0732">Signal</keyword>
<dbReference type="EMBL" id="LT907782">
    <property type="protein sequence ID" value="SNX58933.1"/>
    <property type="molecule type" value="Genomic_DNA"/>
</dbReference>